<evidence type="ECO:0000313" key="2">
    <source>
        <dbReference type="EMBL" id="NYF88054.1"/>
    </source>
</evidence>
<accession>A0A852VC61</accession>
<keyword evidence="1" id="KW-0812">Transmembrane</keyword>
<dbReference type="Proteomes" id="UP000564385">
    <property type="component" value="Unassembled WGS sequence"/>
</dbReference>
<gene>
    <name evidence="2" type="ORF">HDF08_000121</name>
</gene>
<dbReference type="EMBL" id="JACCCU010000001">
    <property type="protein sequence ID" value="NYF88054.1"/>
    <property type="molecule type" value="Genomic_DNA"/>
</dbReference>
<feature type="transmembrane region" description="Helical" evidence="1">
    <location>
        <begin position="6"/>
        <end position="25"/>
    </location>
</feature>
<proteinExistence type="predicted"/>
<comment type="caution">
    <text evidence="2">The sequence shown here is derived from an EMBL/GenBank/DDBJ whole genome shotgun (WGS) entry which is preliminary data.</text>
</comment>
<name>A0A852VC61_9BACT</name>
<reference evidence="2 3" key="1">
    <citation type="submission" date="2020-07" db="EMBL/GenBank/DDBJ databases">
        <title>Genomic Encyclopedia of Type Strains, Phase IV (KMG-V): Genome sequencing to study the core and pangenomes of soil and plant-associated prokaryotes.</title>
        <authorList>
            <person name="Whitman W."/>
        </authorList>
    </citation>
    <scope>NUCLEOTIDE SEQUENCE [LARGE SCALE GENOMIC DNA]</scope>
    <source>
        <strain evidence="2 3">M8UP22</strain>
    </source>
</reference>
<evidence type="ECO:0000313" key="3">
    <source>
        <dbReference type="Proteomes" id="UP000564385"/>
    </source>
</evidence>
<sequence length="40" mass="4703">MMNIYVYLFFLLPFAGMIVAVVVLARDRWVRGHPRHSGLR</sequence>
<evidence type="ECO:0000256" key="1">
    <source>
        <dbReference type="SAM" id="Phobius"/>
    </source>
</evidence>
<keyword evidence="1" id="KW-0472">Membrane</keyword>
<protein>
    <submittedName>
        <fullName evidence="2">Uncharacterized protein</fullName>
    </submittedName>
</protein>
<organism evidence="2 3">
    <name type="scientific">Tunturiibacter lichenicola</name>
    <dbReference type="NCBI Taxonomy" id="2051959"/>
    <lineage>
        <taxon>Bacteria</taxon>
        <taxon>Pseudomonadati</taxon>
        <taxon>Acidobacteriota</taxon>
        <taxon>Terriglobia</taxon>
        <taxon>Terriglobales</taxon>
        <taxon>Acidobacteriaceae</taxon>
        <taxon>Tunturiibacter</taxon>
    </lineage>
</organism>
<dbReference type="AlphaFoldDB" id="A0A852VC61"/>
<keyword evidence="1" id="KW-1133">Transmembrane helix</keyword>